<feature type="region of interest" description="Disordered" evidence="1">
    <location>
        <begin position="272"/>
        <end position="292"/>
    </location>
</feature>
<evidence type="ECO:0000313" key="2">
    <source>
        <dbReference type="EMBL" id="PAA69285.1"/>
    </source>
</evidence>
<dbReference type="STRING" id="282301.A0A267F672"/>
<sequence>MTTIAIPKTVTSKKGNLSIVSENLKARHVLKKHRRHLGRRLSSSVDSADQSEGTFSAITVDELASTVLNFGSKGNESVCLDIQQMTSTSSQEPKVVRPGFSARRYLASWTKTLDEDTVNTWLSLGKLSEKTIFQTNAFLPHLKKRANDNLSEYPAPYRIVKQMLIAPGPLNEYSFIWSKKEVSDDGLSRGDIQVFSEDKAELVKYSELDKETQKGILSKLLVKSALNYGLSRAQEAKASESGEGTADASSGEGPFDMVHAVRSLLDRDTNALREEGDSGAGGVTREEFSPEDERIFERIRQKRLQDKNVRRQRILQQRARRSGAGGGGSLAMQGEHFGPEFEPPDWERPARPDDGRDGFLPPLVEDQPPMATRGLRTGDHEDGGSGRRPKLPRLAVSLDATASIDSGEEDAEGDTTRREAADRVMELPFEGPARSGPQLFGSMPRARGVWGNFSQRRRPQQSPLQQQQQQQQQEQQEQQQKAGSGRGVQLKTADLFLGTEPESRVSTADEDASTDSNDLASVRLKTRKTRQDARNLRARSPVKREFNLKGGDFDATEFLVAHKAADGPLSDGPSRASSPPSPRTLQSERDEAEAAGQADEEGQDLQLGGKGLIAPAHAGPGGEQIDVAALSQDQLMSVLTQHAEDVAENVLKNQRPGRISQRMCRLPTDCGSEIYVSSFAEKLIIECSQMPLRTS</sequence>
<evidence type="ECO:0000313" key="3">
    <source>
        <dbReference type="Proteomes" id="UP000215902"/>
    </source>
</evidence>
<dbReference type="OrthoDB" id="6162046at2759"/>
<feature type="compositionally biased region" description="Basic and acidic residues" evidence="1">
    <location>
        <begin position="345"/>
        <end position="357"/>
    </location>
</feature>
<proteinExistence type="predicted"/>
<evidence type="ECO:0000256" key="1">
    <source>
        <dbReference type="SAM" id="MobiDB-lite"/>
    </source>
</evidence>
<feature type="region of interest" description="Disordered" evidence="1">
    <location>
        <begin position="308"/>
        <end position="538"/>
    </location>
</feature>
<feature type="region of interest" description="Disordered" evidence="1">
    <location>
        <begin position="565"/>
        <end position="605"/>
    </location>
</feature>
<feature type="compositionally biased region" description="Basic residues" evidence="1">
    <location>
        <begin position="310"/>
        <end position="321"/>
    </location>
</feature>
<dbReference type="InterPro" id="IPR031440">
    <property type="entry name" value="DUF4670"/>
</dbReference>
<reference evidence="2 3" key="1">
    <citation type="submission" date="2017-06" db="EMBL/GenBank/DDBJ databases">
        <title>A platform for efficient transgenesis in Macrostomum lignano, a flatworm model organism for stem cell research.</title>
        <authorList>
            <person name="Berezikov E."/>
        </authorList>
    </citation>
    <scope>NUCLEOTIDE SEQUENCE [LARGE SCALE GENOMIC DNA]</scope>
    <source>
        <strain evidence="2">DV1</strain>
        <tissue evidence="2">Whole organism</tissue>
    </source>
</reference>
<feature type="region of interest" description="Disordered" evidence="1">
    <location>
        <begin position="235"/>
        <end position="254"/>
    </location>
</feature>
<feature type="compositionally biased region" description="Basic and acidic residues" evidence="1">
    <location>
        <begin position="376"/>
        <end position="385"/>
    </location>
</feature>
<dbReference type="PANTHER" id="PTHR21937">
    <property type="entry name" value="CCDC66 DOMAIN-CONTAINING PROTEIN"/>
    <property type="match status" value="1"/>
</dbReference>
<protein>
    <submittedName>
        <fullName evidence="2">Uncharacterized protein</fullName>
    </submittedName>
</protein>
<dbReference type="AlphaFoldDB" id="A0A267F672"/>
<feature type="compositionally biased region" description="Basic and acidic residues" evidence="1">
    <location>
        <begin position="414"/>
        <end position="425"/>
    </location>
</feature>
<accession>A0A267F672</accession>
<dbReference type="EMBL" id="NIVC01001334">
    <property type="protein sequence ID" value="PAA69285.1"/>
    <property type="molecule type" value="Genomic_DNA"/>
</dbReference>
<gene>
    <name evidence="2" type="ORF">BOX15_Mlig000850g3</name>
</gene>
<keyword evidence="3" id="KW-1185">Reference proteome</keyword>
<dbReference type="PANTHER" id="PTHR21937:SF5">
    <property type="entry name" value="GENE 973-RELATED"/>
    <property type="match status" value="1"/>
</dbReference>
<feature type="compositionally biased region" description="Low complexity" evidence="1">
    <location>
        <begin position="460"/>
        <end position="480"/>
    </location>
</feature>
<comment type="caution">
    <text evidence="2">The sequence shown here is derived from an EMBL/GenBank/DDBJ whole genome shotgun (WGS) entry which is preliminary data.</text>
</comment>
<organism evidence="2 3">
    <name type="scientific">Macrostomum lignano</name>
    <dbReference type="NCBI Taxonomy" id="282301"/>
    <lineage>
        <taxon>Eukaryota</taxon>
        <taxon>Metazoa</taxon>
        <taxon>Spiralia</taxon>
        <taxon>Lophotrochozoa</taxon>
        <taxon>Platyhelminthes</taxon>
        <taxon>Rhabditophora</taxon>
        <taxon>Macrostomorpha</taxon>
        <taxon>Macrostomida</taxon>
        <taxon>Macrostomidae</taxon>
        <taxon>Macrostomum</taxon>
    </lineage>
</organism>
<feature type="compositionally biased region" description="Acidic residues" evidence="1">
    <location>
        <begin position="590"/>
        <end position="603"/>
    </location>
</feature>
<name>A0A267F672_9PLAT</name>
<dbReference type="Proteomes" id="UP000215902">
    <property type="component" value="Unassembled WGS sequence"/>
</dbReference>